<dbReference type="InterPro" id="IPR000182">
    <property type="entry name" value="GNAT_dom"/>
</dbReference>
<dbReference type="NCBIfam" id="NF002959">
    <property type="entry name" value="PRK03624.1"/>
    <property type="match status" value="1"/>
</dbReference>
<dbReference type="InterPro" id="IPR016181">
    <property type="entry name" value="Acyl_CoA_acyltransferase"/>
</dbReference>
<sequence length="159" mass="17936">MTAAFEEKPPHAPQPQNVVVRDIEDGDIDHVVALWHEAGLYRPWNDPLKDIAFARRDPHATVLVALDREAIVATAMVGEDGHRGWVYYVATDPGRRGEGLGRLIMQAAEDWLLRRGVWKMHLLVREGNSAVIDFYEHLGFRDGKVVCMQKVIARTGSEE</sequence>
<gene>
    <name evidence="4" type="primary">ypeA</name>
    <name evidence="4" type="ORF">HDIA_0963</name>
</gene>
<dbReference type="RefSeq" id="WP_099558708.1">
    <property type="nucleotide sequence ID" value="NZ_LT960614.1"/>
</dbReference>
<evidence type="ECO:0000313" key="4">
    <source>
        <dbReference type="EMBL" id="SON54504.1"/>
    </source>
</evidence>
<evidence type="ECO:0000259" key="3">
    <source>
        <dbReference type="PROSITE" id="PS51186"/>
    </source>
</evidence>
<evidence type="ECO:0000313" key="5">
    <source>
        <dbReference type="Proteomes" id="UP000223606"/>
    </source>
</evidence>
<dbReference type="KEGG" id="hdi:HDIA_0963"/>
<accession>A0A2C9D2L7</accession>
<dbReference type="Proteomes" id="UP000223606">
    <property type="component" value="Chromosome 1"/>
</dbReference>
<protein>
    <submittedName>
        <fullName evidence="4">Acetyltransferase YpeA</fullName>
        <ecNumber evidence="4">2.3.1.-</ecNumber>
    </submittedName>
</protein>
<evidence type="ECO:0000256" key="2">
    <source>
        <dbReference type="ARBA" id="ARBA00023315"/>
    </source>
</evidence>
<dbReference type="PROSITE" id="PS51186">
    <property type="entry name" value="GNAT"/>
    <property type="match status" value="1"/>
</dbReference>
<feature type="domain" description="N-acetyltransferase" evidence="3">
    <location>
        <begin position="18"/>
        <end position="157"/>
    </location>
</feature>
<name>A0A2C9D2L7_9HYPH</name>
<dbReference type="Pfam" id="PF00583">
    <property type="entry name" value="Acetyltransf_1"/>
    <property type="match status" value="1"/>
</dbReference>
<dbReference type="PANTHER" id="PTHR43072">
    <property type="entry name" value="N-ACETYLTRANSFERASE"/>
    <property type="match status" value="1"/>
</dbReference>
<dbReference type="OrthoDB" id="1821130at2"/>
<dbReference type="AlphaFoldDB" id="A0A2C9D2L7"/>
<keyword evidence="2 4" id="KW-0012">Acyltransferase</keyword>
<organism evidence="4 5">
    <name type="scientific">Hartmannibacter diazotrophicus</name>
    <dbReference type="NCBI Taxonomy" id="1482074"/>
    <lineage>
        <taxon>Bacteria</taxon>
        <taxon>Pseudomonadati</taxon>
        <taxon>Pseudomonadota</taxon>
        <taxon>Alphaproteobacteria</taxon>
        <taxon>Hyphomicrobiales</taxon>
        <taxon>Pleomorphomonadaceae</taxon>
        <taxon>Hartmannibacter</taxon>
    </lineage>
</organism>
<keyword evidence="5" id="KW-1185">Reference proteome</keyword>
<dbReference type="EC" id="2.3.1.-" evidence="4"/>
<keyword evidence="1 4" id="KW-0808">Transferase</keyword>
<dbReference type="SUPFAM" id="SSF55729">
    <property type="entry name" value="Acyl-CoA N-acyltransferases (Nat)"/>
    <property type="match status" value="1"/>
</dbReference>
<dbReference type="CDD" id="cd04301">
    <property type="entry name" value="NAT_SF"/>
    <property type="match status" value="1"/>
</dbReference>
<evidence type="ECO:0000256" key="1">
    <source>
        <dbReference type="ARBA" id="ARBA00022679"/>
    </source>
</evidence>
<dbReference type="GO" id="GO:0016747">
    <property type="term" value="F:acyltransferase activity, transferring groups other than amino-acyl groups"/>
    <property type="evidence" value="ECO:0007669"/>
    <property type="project" value="InterPro"/>
</dbReference>
<dbReference type="EMBL" id="LT960614">
    <property type="protein sequence ID" value="SON54504.1"/>
    <property type="molecule type" value="Genomic_DNA"/>
</dbReference>
<reference evidence="5" key="1">
    <citation type="submission" date="2017-09" db="EMBL/GenBank/DDBJ databases">
        <title>Genome sequence of Nannocystis excedens DSM 71.</title>
        <authorList>
            <person name="Blom J."/>
        </authorList>
    </citation>
    <scope>NUCLEOTIDE SEQUENCE [LARGE SCALE GENOMIC DNA]</scope>
    <source>
        <strain evidence="5">type strain: E19</strain>
    </source>
</reference>
<dbReference type="Gene3D" id="3.40.630.30">
    <property type="match status" value="1"/>
</dbReference>
<proteinExistence type="predicted"/>
<dbReference type="PANTHER" id="PTHR43072:SF51">
    <property type="entry name" value="ABC SUPERFAMILY TRANSPORT PROTEIN"/>
    <property type="match status" value="1"/>
</dbReference>